<comment type="caution">
    <text evidence="1">The sequence shown here is derived from an EMBL/GenBank/DDBJ whole genome shotgun (WGS) entry which is preliminary data.</text>
</comment>
<accession>A0ABQ5D3E9</accession>
<evidence type="ECO:0000313" key="1">
    <source>
        <dbReference type="EMBL" id="GJT33488.1"/>
    </source>
</evidence>
<proteinExistence type="predicted"/>
<gene>
    <name evidence="1" type="ORF">Tco_0923907</name>
</gene>
<keyword evidence="2" id="KW-1185">Reference proteome</keyword>
<name>A0ABQ5D3E9_9ASTR</name>
<dbReference type="Proteomes" id="UP001151760">
    <property type="component" value="Unassembled WGS sequence"/>
</dbReference>
<sequence length="311" mass="35507">MEGQNDYKRIKFPRSWEDIQSFTIPAEWHYRVAEVLVKEGAAHMWSSSEGLELDASMNGEVWDTTKKAMRLIQELPRSWEDIESHTIFASKHYFVADVLVEKGIEIKEGHPLLVLDILKQQAADEDLDDYAPANKKQKVNDIGQPKRVTLTAQSSCLVAEVMVVKGTKVKPRQPLYALKYPDMQDYSKEAIDQMLLSNRKWLDEIFVTFESLVHPAYILVWPHFSILTTSFKLVNDNGQTKQKTLTAHGSCLVAEVMVKKGMVVKPSEPLYALKLSDTQDFSKDGLDQMLLLTTKWLDKLDETYPLPAMTD</sequence>
<evidence type="ECO:0000313" key="2">
    <source>
        <dbReference type="Proteomes" id="UP001151760"/>
    </source>
</evidence>
<reference evidence="1" key="2">
    <citation type="submission" date="2022-01" db="EMBL/GenBank/DDBJ databases">
        <authorList>
            <person name="Yamashiro T."/>
            <person name="Shiraishi A."/>
            <person name="Satake H."/>
            <person name="Nakayama K."/>
        </authorList>
    </citation>
    <scope>NUCLEOTIDE SEQUENCE</scope>
</reference>
<dbReference type="EMBL" id="BQNB010014882">
    <property type="protein sequence ID" value="GJT33488.1"/>
    <property type="molecule type" value="Genomic_DNA"/>
</dbReference>
<organism evidence="1 2">
    <name type="scientific">Tanacetum coccineum</name>
    <dbReference type="NCBI Taxonomy" id="301880"/>
    <lineage>
        <taxon>Eukaryota</taxon>
        <taxon>Viridiplantae</taxon>
        <taxon>Streptophyta</taxon>
        <taxon>Embryophyta</taxon>
        <taxon>Tracheophyta</taxon>
        <taxon>Spermatophyta</taxon>
        <taxon>Magnoliopsida</taxon>
        <taxon>eudicotyledons</taxon>
        <taxon>Gunneridae</taxon>
        <taxon>Pentapetalae</taxon>
        <taxon>asterids</taxon>
        <taxon>campanulids</taxon>
        <taxon>Asterales</taxon>
        <taxon>Asteraceae</taxon>
        <taxon>Asteroideae</taxon>
        <taxon>Anthemideae</taxon>
        <taxon>Anthemidinae</taxon>
        <taxon>Tanacetum</taxon>
    </lineage>
</organism>
<reference evidence="1" key="1">
    <citation type="journal article" date="2022" name="Int. J. Mol. Sci.">
        <title>Draft Genome of Tanacetum Coccineum: Genomic Comparison of Closely Related Tanacetum-Family Plants.</title>
        <authorList>
            <person name="Yamashiro T."/>
            <person name="Shiraishi A."/>
            <person name="Nakayama K."/>
            <person name="Satake H."/>
        </authorList>
    </citation>
    <scope>NUCLEOTIDE SEQUENCE</scope>
</reference>
<protein>
    <submittedName>
        <fullName evidence="1">Uncharacterized protein</fullName>
    </submittedName>
</protein>